<reference evidence="4" key="1">
    <citation type="submission" date="2017-02" db="EMBL/GenBank/DDBJ databases">
        <authorList>
            <person name="Tafer H."/>
            <person name="Lopandic K."/>
        </authorList>
    </citation>
    <scope>NUCLEOTIDE SEQUENCE [LARGE SCALE GENOMIC DNA]</scope>
    <source>
        <strain evidence="4">CBS 366.77</strain>
    </source>
</reference>
<feature type="domain" description="RNase III" evidence="2">
    <location>
        <begin position="185"/>
        <end position="242"/>
    </location>
</feature>
<dbReference type="InterPro" id="IPR036389">
    <property type="entry name" value="RNase_III_sf"/>
</dbReference>
<evidence type="ECO:0000256" key="1">
    <source>
        <dbReference type="SAM" id="MobiDB-lite"/>
    </source>
</evidence>
<organism evidence="3 4">
    <name type="scientific">Aspergillus sclerotialis</name>
    <dbReference type="NCBI Taxonomy" id="2070753"/>
    <lineage>
        <taxon>Eukaryota</taxon>
        <taxon>Fungi</taxon>
        <taxon>Dikarya</taxon>
        <taxon>Ascomycota</taxon>
        <taxon>Pezizomycotina</taxon>
        <taxon>Eurotiomycetes</taxon>
        <taxon>Eurotiomycetidae</taxon>
        <taxon>Eurotiales</taxon>
        <taxon>Aspergillaceae</taxon>
        <taxon>Aspergillus</taxon>
        <taxon>Aspergillus subgen. Polypaecilum</taxon>
    </lineage>
</organism>
<dbReference type="GO" id="GO:0005762">
    <property type="term" value="C:mitochondrial large ribosomal subunit"/>
    <property type="evidence" value="ECO:0007669"/>
    <property type="project" value="InterPro"/>
</dbReference>
<dbReference type="OrthoDB" id="2281895at2759"/>
<comment type="caution">
    <text evidence="3">The sequence shown here is derived from an EMBL/GenBank/DDBJ whole genome shotgun (WGS) entry which is preliminary data.</text>
</comment>
<proteinExistence type="predicted"/>
<dbReference type="InterPro" id="IPR040030">
    <property type="entry name" value="Ribosomal_mL57"/>
</dbReference>
<name>A0A3A2ZQZ9_9EURO</name>
<accession>A0A3A2ZQZ9</accession>
<dbReference type="GO" id="GO:0003735">
    <property type="term" value="F:structural constituent of ribosome"/>
    <property type="evidence" value="ECO:0007669"/>
    <property type="project" value="InterPro"/>
</dbReference>
<protein>
    <submittedName>
        <fullName evidence="3">RNase III domain protein</fullName>
    </submittedName>
</protein>
<gene>
    <name evidence="3" type="ORF">PHISCL_05938</name>
</gene>
<evidence type="ECO:0000259" key="2">
    <source>
        <dbReference type="PROSITE" id="PS50142"/>
    </source>
</evidence>
<dbReference type="FunFam" id="1.10.1520.10:FF:000018">
    <property type="entry name" value="RNase III domain protein"/>
    <property type="match status" value="1"/>
</dbReference>
<dbReference type="Gene3D" id="1.10.1520.10">
    <property type="entry name" value="Ribonuclease III domain"/>
    <property type="match status" value="1"/>
</dbReference>
<sequence>MALILPIRAARTVSCSACRSFANPAPTPSLLRRSLSTTSPRFEAEEQSANETSEKPPRWAQTPPRAKAPFSLRLHSKRPEFFVNHDPLRLDQFYIGMLGDGGHKVLSEEVKWLAITHKSFDQGRRGFNDRLAFLGKRIVQLQTSLALVQNVTQSNTATAAVDEFGRTPFTHRALDGLSNLSDKSKTQYVDKNKLATLARRYQLHKVIRWSPRKPNDLAASGIDLVLAHTMYSIIGAIALEKGGHVANKVAQKRILLPLGLHAP</sequence>
<dbReference type="AlphaFoldDB" id="A0A3A2ZQZ9"/>
<dbReference type="CDD" id="cd00593">
    <property type="entry name" value="RIBOc"/>
    <property type="match status" value="1"/>
</dbReference>
<dbReference type="GO" id="GO:0032543">
    <property type="term" value="P:mitochondrial translation"/>
    <property type="evidence" value="ECO:0007669"/>
    <property type="project" value="InterPro"/>
</dbReference>
<dbReference type="PANTHER" id="PTHR28160">
    <property type="entry name" value="54S RIBOSOMAL PROTEIN L15, MITOCHONDRIAL"/>
    <property type="match status" value="1"/>
</dbReference>
<dbReference type="PROSITE" id="PS50142">
    <property type="entry name" value="RNASE_3_2"/>
    <property type="match status" value="1"/>
</dbReference>
<dbReference type="InterPro" id="IPR000999">
    <property type="entry name" value="RNase_III_dom"/>
</dbReference>
<dbReference type="GO" id="GO:0004525">
    <property type="term" value="F:ribonuclease III activity"/>
    <property type="evidence" value="ECO:0007669"/>
    <property type="project" value="InterPro"/>
</dbReference>
<dbReference type="SMART" id="SM00535">
    <property type="entry name" value="RIBOc"/>
    <property type="match status" value="1"/>
</dbReference>
<dbReference type="Proteomes" id="UP000266188">
    <property type="component" value="Unassembled WGS sequence"/>
</dbReference>
<keyword evidence="4" id="KW-1185">Reference proteome</keyword>
<dbReference type="EMBL" id="MVGC01000209">
    <property type="protein sequence ID" value="RJE21724.1"/>
    <property type="molecule type" value="Genomic_DNA"/>
</dbReference>
<dbReference type="STRING" id="2070753.A0A3A2ZQZ9"/>
<evidence type="ECO:0000313" key="4">
    <source>
        <dbReference type="Proteomes" id="UP000266188"/>
    </source>
</evidence>
<dbReference type="SUPFAM" id="SSF69065">
    <property type="entry name" value="RNase III domain-like"/>
    <property type="match status" value="1"/>
</dbReference>
<feature type="compositionally biased region" description="Low complexity" evidence="1">
    <location>
        <begin position="29"/>
        <end position="41"/>
    </location>
</feature>
<dbReference type="Pfam" id="PF14622">
    <property type="entry name" value="Ribonucleas_3_3"/>
    <property type="match status" value="1"/>
</dbReference>
<dbReference type="PANTHER" id="PTHR28160:SF1">
    <property type="entry name" value="LARGE RIBOSOMAL SUBUNIT PROTEIN ML57"/>
    <property type="match status" value="1"/>
</dbReference>
<feature type="region of interest" description="Disordered" evidence="1">
    <location>
        <begin position="29"/>
        <end position="66"/>
    </location>
</feature>
<dbReference type="GO" id="GO:0006396">
    <property type="term" value="P:RNA processing"/>
    <property type="evidence" value="ECO:0007669"/>
    <property type="project" value="InterPro"/>
</dbReference>
<evidence type="ECO:0000313" key="3">
    <source>
        <dbReference type="EMBL" id="RJE21724.1"/>
    </source>
</evidence>